<dbReference type="Proteomes" id="UP001260534">
    <property type="component" value="Unassembled WGS sequence"/>
</dbReference>
<reference evidence="1 2" key="1">
    <citation type="submission" date="2023-01" db="EMBL/GenBank/DDBJ databases">
        <title>Xanthomonas hawaiianensis sp. nov. isolated from Araceae family in Hawaii.</title>
        <authorList>
            <person name="Chunag S.-C."/>
            <person name="Dobhal S."/>
            <person name="Alvarez A."/>
            <person name="Arif M."/>
        </authorList>
    </citation>
    <scope>NUCLEOTIDE SEQUENCE [LARGE SCALE GENOMIC DNA]</scope>
    <source>
        <strain evidence="1 2">A2111</strain>
    </source>
</reference>
<comment type="caution">
    <text evidence="1">The sequence shown here is derived from an EMBL/GenBank/DDBJ whole genome shotgun (WGS) entry which is preliminary data.</text>
</comment>
<dbReference type="EMBL" id="JAQMHB010000001">
    <property type="protein sequence ID" value="MDS9992942.1"/>
    <property type="molecule type" value="Genomic_DNA"/>
</dbReference>
<keyword evidence="2" id="KW-1185">Reference proteome</keyword>
<protein>
    <submittedName>
        <fullName evidence="1">Uncharacterized protein</fullName>
    </submittedName>
</protein>
<evidence type="ECO:0000313" key="2">
    <source>
        <dbReference type="Proteomes" id="UP001260534"/>
    </source>
</evidence>
<evidence type="ECO:0000313" key="1">
    <source>
        <dbReference type="EMBL" id="MDS9992942.1"/>
    </source>
</evidence>
<proteinExistence type="predicted"/>
<dbReference type="RefSeq" id="WP_209229151.1">
    <property type="nucleotide sequence ID" value="NZ_JAGHXG010000003.1"/>
</dbReference>
<sequence>MKTSGIDTKRILLMTALGACLLGAVVVAPSLRHAVEERRARLDEAQSQRVAHYRQRLTPCTDELAQRNTATLALTADDVLIEISPTFSPTQGVIVSADSVRGYQGVSAFNLPAPPPGIPYSTNPDPSEIALTPPTPLGHALGRRVLQTLKTEIDHADTPPAFGFDGVTYLLIHGDQCARAWTPQPGARAYTLALLADGLGELSHQTGEEARVTKTNIRNLLIELDADRLQLER</sequence>
<gene>
    <name evidence="1" type="ORF">PNQ69_09175</name>
</gene>
<accession>A0ABU2I467</accession>
<name>A0ABU2I467_9XANT</name>
<organism evidence="1 2">
    <name type="scientific">Xanthomonas hawaiiensis</name>
    <dbReference type="NCBI Taxonomy" id="3003247"/>
    <lineage>
        <taxon>Bacteria</taxon>
        <taxon>Pseudomonadati</taxon>
        <taxon>Pseudomonadota</taxon>
        <taxon>Gammaproteobacteria</taxon>
        <taxon>Lysobacterales</taxon>
        <taxon>Lysobacteraceae</taxon>
        <taxon>Xanthomonas</taxon>
    </lineage>
</organism>